<keyword evidence="3" id="KW-1003">Cell membrane</keyword>
<dbReference type="GO" id="GO:0016887">
    <property type="term" value="F:ATP hydrolysis activity"/>
    <property type="evidence" value="ECO:0007669"/>
    <property type="project" value="InterPro"/>
</dbReference>
<protein>
    <submittedName>
        <fullName evidence="10">ATP-binding cassette domain-containing protein</fullName>
    </submittedName>
</protein>
<dbReference type="PROSITE" id="PS00211">
    <property type="entry name" value="ABC_TRANSPORTER_1"/>
    <property type="match status" value="1"/>
</dbReference>
<dbReference type="Proteomes" id="UP000614490">
    <property type="component" value="Unassembled WGS sequence"/>
</dbReference>
<dbReference type="SUPFAM" id="SSF52540">
    <property type="entry name" value="P-loop containing nucleoside triphosphate hydrolases"/>
    <property type="match status" value="1"/>
</dbReference>
<keyword evidence="8" id="KW-0812">Transmembrane</keyword>
<dbReference type="Gene3D" id="3.40.50.300">
    <property type="entry name" value="P-loop containing nucleotide triphosphate hydrolases"/>
    <property type="match status" value="1"/>
</dbReference>
<feature type="domain" description="ABC transporter" evidence="9">
    <location>
        <begin position="25"/>
        <end position="243"/>
    </location>
</feature>
<organism evidence="10 11">
    <name type="scientific">Halobacillus yeomjeoni</name>
    <dbReference type="NCBI Taxonomy" id="311194"/>
    <lineage>
        <taxon>Bacteria</taxon>
        <taxon>Bacillati</taxon>
        <taxon>Bacillota</taxon>
        <taxon>Bacilli</taxon>
        <taxon>Bacillales</taxon>
        <taxon>Bacillaceae</taxon>
        <taxon>Halobacillus</taxon>
    </lineage>
</organism>
<keyword evidence="7 8" id="KW-0472">Membrane</keyword>
<evidence type="ECO:0000256" key="5">
    <source>
        <dbReference type="ARBA" id="ARBA00022840"/>
    </source>
</evidence>
<dbReference type="PROSITE" id="PS50893">
    <property type="entry name" value="ABC_TRANSPORTER_2"/>
    <property type="match status" value="1"/>
</dbReference>
<dbReference type="EMBL" id="JADZSC010000002">
    <property type="protein sequence ID" value="MBH0230735.1"/>
    <property type="molecule type" value="Genomic_DNA"/>
</dbReference>
<dbReference type="InterPro" id="IPR050683">
    <property type="entry name" value="Bact_Polysacc_Export_ATP-bd"/>
</dbReference>
<evidence type="ECO:0000313" key="11">
    <source>
        <dbReference type="Proteomes" id="UP000614490"/>
    </source>
</evidence>
<dbReference type="InterPro" id="IPR015860">
    <property type="entry name" value="ABC_transpr_TagH-like"/>
</dbReference>
<evidence type="ECO:0000256" key="3">
    <source>
        <dbReference type="ARBA" id="ARBA00022475"/>
    </source>
</evidence>
<evidence type="ECO:0000256" key="1">
    <source>
        <dbReference type="ARBA" id="ARBA00005417"/>
    </source>
</evidence>
<name>A0A931HVU0_9BACI</name>
<evidence type="ECO:0000256" key="2">
    <source>
        <dbReference type="ARBA" id="ARBA00022448"/>
    </source>
</evidence>
<dbReference type="GO" id="GO:0005524">
    <property type="term" value="F:ATP binding"/>
    <property type="evidence" value="ECO:0007669"/>
    <property type="project" value="UniProtKB-KW"/>
</dbReference>
<dbReference type="PANTHER" id="PTHR46743">
    <property type="entry name" value="TEICHOIC ACIDS EXPORT ATP-BINDING PROTEIN TAGH"/>
    <property type="match status" value="1"/>
</dbReference>
<dbReference type="PANTHER" id="PTHR46743:SF2">
    <property type="entry name" value="TEICHOIC ACIDS EXPORT ATP-BINDING PROTEIN TAGH"/>
    <property type="match status" value="1"/>
</dbReference>
<dbReference type="InterPro" id="IPR003439">
    <property type="entry name" value="ABC_transporter-like_ATP-bd"/>
</dbReference>
<dbReference type="RefSeq" id="WP_197317350.1">
    <property type="nucleotide sequence ID" value="NZ_JADZSC010000002.1"/>
</dbReference>
<feature type="transmembrane region" description="Helical" evidence="8">
    <location>
        <begin position="282"/>
        <end position="304"/>
    </location>
</feature>
<keyword evidence="2" id="KW-0813">Transport</keyword>
<dbReference type="AlphaFoldDB" id="A0A931HVU0"/>
<keyword evidence="11" id="KW-1185">Reference proteome</keyword>
<sequence>MKPVVKFNNVSKRYSLFKKKSDQLLDIFSVKKSRKSFSALSNISFEVYEGEVIGVIGTNGSGKSTLSNLLAQVAPPTTGDVQIQGEPTLVAISAGLNNHLSGLENIELKCLMHGLNKKEIAEVTPAIIDFADIGEFIHQPIKNYSSGMKSRLGFAISVHINPDILVVDEALSVGDSTFHQKCVDKFSEFKEQGKTIFFISHSLSQVKTITDRIIWMNYGSIEMFDDKDKVAKEYNEFIKWFNQLSKKEQKEYKNSKLKQQMSQQAFESDPVQRTQKNKKSSLMTFAQIAALLLFFIMSTLLMFIDRPVDALIGNTTSAINEKSEPVIEGEEESVREQSIYEEGYIVSKEVKVYSDTELTKEVDQLPFTTEVFVEKKIGEQYLISYKSSNGYVSEETVETSTPNFEQQVSLENFTTVFPNAFATSYEYFFAFMNADYDEVKSTFNGLTDERENEIGQTVLVYDSENMAFKFNEEGVSEEIEVNNIDVNDSSIEDLISSAVLSSKDESLHYLQTNKHNVLLNLNQEKLTFSLK</sequence>
<keyword evidence="4" id="KW-0547">Nucleotide-binding</keyword>
<keyword evidence="5 10" id="KW-0067">ATP-binding</keyword>
<gene>
    <name evidence="10" type="ORF">H0267_10955</name>
</gene>
<evidence type="ECO:0000259" key="9">
    <source>
        <dbReference type="PROSITE" id="PS50893"/>
    </source>
</evidence>
<dbReference type="InterPro" id="IPR027417">
    <property type="entry name" value="P-loop_NTPase"/>
</dbReference>
<dbReference type="GO" id="GO:0016020">
    <property type="term" value="C:membrane"/>
    <property type="evidence" value="ECO:0007669"/>
    <property type="project" value="InterPro"/>
</dbReference>
<dbReference type="InterPro" id="IPR003593">
    <property type="entry name" value="AAA+_ATPase"/>
</dbReference>
<reference evidence="10 11" key="1">
    <citation type="journal article" date="2005" name="Int. J. Syst. Evol. Microbiol.">
        <title>Halobacillus yeomjeoni sp. nov., isolated from a marine solar saltern in Korea.</title>
        <authorList>
            <person name="Yoon J.H."/>
            <person name="Kang S.J."/>
            <person name="Lee C.H."/>
            <person name="Oh H.W."/>
            <person name="Oh T.K."/>
        </authorList>
    </citation>
    <scope>NUCLEOTIDE SEQUENCE [LARGE SCALE GENOMIC DNA]</scope>
    <source>
        <strain evidence="10 11">KCTC 3957</strain>
    </source>
</reference>
<dbReference type="GO" id="GO:0140359">
    <property type="term" value="F:ABC-type transporter activity"/>
    <property type="evidence" value="ECO:0007669"/>
    <property type="project" value="InterPro"/>
</dbReference>
<dbReference type="FunFam" id="3.40.50.300:FF:003010">
    <property type="entry name" value="Teichoic acids export ATP-binding protein TagH"/>
    <property type="match status" value="1"/>
</dbReference>
<comment type="caution">
    <text evidence="10">The sequence shown here is derived from an EMBL/GenBank/DDBJ whole genome shotgun (WGS) entry which is preliminary data.</text>
</comment>
<keyword evidence="6" id="KW-1278">Translocase</keyword>
<dbReference type="SMART" id="SM00382">
    <property type="entry name" value="AAA"/>
    <property type="match status" value="1"/>
</dbReference>
<proteinExistence type="inferred from homology"/>
<evidence type="ECO:0000256" key="7">
    <source>
        <dbReference type="ARBA" id="ARBA00023136"/>
    </source>
</evidence>
<dbReference type="InterPro" id="IPR017871">
    <property type="entry name" value="ABC_transporter-like_CS"/>
</dbReference>
<evidence type="ECO:0000256" key="4">
    <source>
        <dbReference type="ARBA" id="ARBA00022741"/>
    </source>
</evidence>
<comment type="similarity">
    <text evidence="1">Belongs to the ABC transporter superfamily.</text>
</comment>
<evidence type="ECO:0000256" key="6">
    <source>
        <dbReference type="ARBA" id="ARBA00022967"/>
    </source>
</evidence>
<dbReference type="CDD" id="cd03220">
    <property type="entry name" value="ABC_KpsT_Wzt"/>
    <property type="match status" value="1"/>
</dbReference>
<accession>A0A931HVU0</accession>
<keyword evidence="8" id="KW-1133">Transmembrane helix</keyword>
<evidence type="ECO:0000256" key="8">
    <source>
        <dbReference type="SAM" id="Phobius"/>
    </source>
</evidence>
<dbReference type="Pfam" id="PF00005">
    <property type="entry name" value="ABC_tran"/>
    <property type="match status" value="1"/>
</dbReference>
<evidence type="ECO:0000313" key="10">
    <source>
        <dbReference type="EMBL" id="MBH0230735.1"/>
    </source>
</evidence>